<evidence type="ECO:0000313" key="2">
    <source>
        <dbReference type="Proteomes" id="UP000596742"/>
    </source>
</evidence>
<evidence type="ECO:0000313" key="1">
    <source>
        <dbReference type="EMBL" id="VDI08521.1"/>
    </source>
</evidence>
<reference evidence="1" key="1">
    <citation type="submission" date="2018-11" db="EMBL/GenBank/DDBJ databases">
        <authorList>
            <person name="Alioto T."/>
            <person name="Alioto T."/>
        </authorList>
    </citation>
    <scope>NUCLEOTIDE SEQUENCE</scope>
</reference>
<gene>
    <name evidence="1" type="ORF">MGAL_10B015093</name>
</gene>
<name>A0A8B6CQE3_MYTGA</name>
<organism evidence="1 2">
    <name type="scientific">Mytilus galloprovincialis</name>
    <name type="common">Mediterranean mussel</name>
    <dbReference type="NCBI Taxonomy" id="29158"/>
    <lineage>
        <taxon>Eukaryota</taxon>
        <taxon>Metazoa</taxon>
        <taxon>Spiralia</taxon>
        <taxon>Lophotrochozoa</taxon>
        <taxon>Mollusca</taxon>
        <taxon>Bivalvia</taxon>
        <taxon>Autobranchia</taxon>
        <taxon>Pteriomorphia</taxon>
        <taxon>Mytilida</taxon>
        <taxon>Mytiloidea</taxon>
        <taxon>Mytilidae</taxon>
        <taxon>Mytilinae</taxon>
        <taxon>Mytilus</taxon>
    </lineage>
</organism>
<keyword evidence="2" id="KW-1185">Reference proteome</keyword>
<sequence length="1448" mass="164296">MDKKELNWIVKFCAKQRNCKLFTDETEQSKMVHADADCKRNSLISGKPKPPLPKKPPVAVKPKVLTKDNSEDKDCSKLVDLPNLPLDVSCHIPESCMAAQCCIDVTPINKTISVNISLDPCVYEIEIAIEVLHVKKSLLTYVWGEEETLSLQGGIKLKYKVFDLAEDRMYIVDLKFELCLEYTHPNDCIWNISIFDKQKFPKPSCNWDEGFYIPGFSLNKWLSDNTYDNNATLDEYMVAQLMEEMRLRPYLKDPQCNRASYFNITQNGWNISNGCEAGAIMDLPSLQSRLSCHITNSCMGVDCCMDVQKLGLSLNFYLNLDICNNRFTVGVENLNRTISILNIEFGTIHTFSFMGLLKINYQIYDFPSERVFVVNVNMSLCLESSGCIFQQTILRDIKLPKPLCDFSQGFPVKDFSLTHWLEKQDVVISKTLPEYTVDLLFHQLGISGYLKDPGCIQSTNNTNSFGWNTLACSENISLPHLPNYVSCHLPNYCTGLLCCMMVPLLQRTFETHVLLDACAYKLSIGIEKLVINESLFDYTLNTWKTVSLGNMIRLEFKIEEIRVEKIYLFDAKMSVCFETHGDCRYKFDILNGVRIPEQPCSWSDDFVIPGFNIDNWMSDKGLSSSLKQLPPILTSQLLEDLDLADYLLNPSCDQSADKYKTDHNHGWNSECATNVTLPDLPDSITCHLDNTCTGFSCCADIEFIDRNVNIFLTIDPCNYKLNIGIEKYQFEFFLMDFEFGIEKKFHIGKVIEVRYKITDFPGMSLYYIDMEFKVCLNDGGPCAFEATIFSNTELPMVHCHMSKGFLDSNWSISTWYTEMNINTSEKLSTSAILVLLDTLGVSPFLKKKECSRQDPSSIFALQYQGWSTDCKSSTTALPHLDTSVITCYLDDSCNNVQCCLDVDLIDRSLHFFLNFDPCNYVIKVGIERLEMDIFLTDYQWGKWKEMDLFGILKIKFLINDLSTEQEYAISMTASVCLESNGTCQEFHILDRIRVPKPVYFSLSKYMSEKGLIQLNQMAVLDVLETLGVSSYLKSPSCDRNAAPFTVHNNGWSNDCASTIGLNEVISGHSSCYSPDKCTAIYCCTDIPQLNITVNTGIDLDICDYRLTVSLEEVTLEYSLVDYEYGSKKKFSLFGLFDLSFIIKDLASENVMFSVNISACLESTGICQFEQILMKDVQLPKPICHMNLGFKNPNFTLTEFLSEKELDFDGLQLSAIATSVLLQELGVAPFLLKSQCDPTDTPYYPRKMGWSKDCQKEVTLIALDESTACYLYDSCTGISCCTTVEMIGRSINTYLTLDPCNKRMSIGIEKFTVNISLFDYNFGKQEHIKLFGFVGLDYVIEDHPIDRKFEVTLDLTVCLESNSSCQISVPILKNTVLPKSVCEWKSDFIDPNFSYKEFMAGKGLSTDSTLSVNDRIDLMETLGLTDFLNTDQCSIVGWINGKMETIILV</sequence>
<proteinExistence type="predicted"/>
<accession>A0A8B6CQE3</accession>
<dbReference type="OrthoDB" id="6129396at2759"/>
<comment type="caution">
    <text evidence="1">The sequence shown here is derived from an EMBL/GenBank/DDBJ whole genome shotgun (WGS) entry which is preliminary data.</text>
</comment>
<dbReference type="EMBL" id="UYJE01002195">
    <property type="protein sequence ID" value="VDI08521.1"/>
    <property type="molecule type" value="Genomic_DNA"/>
</dbReference>
<dbReference type="Proteomes" id="UP000596742">
    <property type="component" value="Unassembled WGS sequence"/>
</dbReference>
<protein>
    <submittedName>
        <fullName evidence="1">Uncharacterized protein</fullName>
    </submittedName>
</protein>